<accession>A0A397IJ20</accession>
<evidence type="ECO:0000313" key="1">
    <source>
        <dbReference type="EMBL" id="RHZ73234.1"/>
    </source>
</evidence>
<dbReference type="AlphaFoldDB" id="A0A397IJ20"/>
<organism evidence="1 2">
    <name type="scientific">Diversispora epigaea</name>
    <dbReference type="NCBI Taxonomy" id="1348612"/>
    <lineage>
        <taxon>Eukaryota</taxon>
        <taxon>Fungi</taxon>
        <taxon>Fungi incertae sedis</taxon>
        <taxon>Mucoromycota</taxon>
        <taxon>Glomeromycotina</taxon>
        <taxon>Glomeromycetes</taxon>
        <taxon>Diversisporales</taxon>
        <taxon>Diversisporaceae</taxon>
        <taxon>Diversispora</taxon>
    </lineage>
</organism>
<dbReference type="OrthoDB" id="2673191at2759"/>
<proteinExistence type="predicted"/>
<dbReference type="EMBL" id="PQFF01000215">
    <property type="protein sequence ID" value="RHZ73234.1"/>
    <property type="molecule type" value="Genomic_DNA"/>
</dbReference>
<dbReference type="Proteomes" id="UP000266861">
    <property type="component" value="Unassembled WGS sequence"/>
</dbReference>
<gene>
    <name evidence="1" type="ORF">Glove_232g159</name>
</gene>
<name>A0A397IJ20_9GLOM</name>
<sequence>MSIIILSCLIACENSLNKLKLWKVNIPTNNENNKLTTAQNININIKDDFEGEKLKPLSKISKHFLAEPLEEHIRRPDESRVDGDWQTMSLKILKDKFCEVFTFPEGTEDEHITISR</sequence>
<comment type="caution">
    <text evidence="1">The sequence shown here is derived from an EMBL/GenBank/DDBJ whole genome shotgun (WGS) entry which is preliminary data.</text>
</comment>
<evidence type="ECO:0000313" key="2">
    <source>
        <dbReference type="Proteomes" id="UP000266861"/>
    </source>
</evidence>
<keyword evidence="2" id="KW-1185">Reference proteome</keyword>
<protein>
    <submittedName>
        <fullName evidence="1">Uncharacterized protein</fullName>
    </submittedName>
</protein>
<reference evidence="1 2" key="1">
    <citation type="submission" date="2018-08" db="EMBL/GenBank/DDBJ databases">
        <title>Genome and evolution of the arbuscular mycorrhizal fungus Diversispora epigaea (formerly Glomus versiforme) and its bacterial endosymbionts.</title>
        <authorList>
            <person name="Sun X."/>
            <person name="Fei Z."/>
            <person name="Harrison M."/>
        </authorList>
    </citation>
    <scope>NUCLEOTIDE SEQUENCE [LARGE SCALE GENOMIC DNA]</scope>
    <source>
        <strain evidence="1 2">IT104</strain>
    </source>
</reference>